<name>A0A2J8AA27_9CHLO</name>
<proteinExistence type="predicted"/>
<reference evidence="2 3" key="1">
    <citation type="journal article" date="2017" name="Mol. Biol. Evol.">
        <title>The 4-celled Tetrabaena socialis nuclear genome reveals the essential components for genetic control of cell number at the origin of multicellularity in the volvocine lineage.</title>
        <authorList>
            <person name="Featherston J."/>
            <person name="Arakaki Y."/>
            <person name="Hanschen E.R."/>
            <person name="Ferris P.J."/>
            <person name="Michod R.E."/>
            <person name="Olson B.J.S.C."/>
            <person name="Nozaki H."/>
            <person name="Durand P.M."/>
        </authorList>
    </citation>
    <scope>NUCLEOTIDE SEQUENCE [LARGE SCALE GENOMIC DNA]</scope>
    <source>
        <strain evidence="2 3">NIES-571</strain>
    </source>
</reference>
<feature type="region of interest" description="Disordered" evidence="1">
    <location>
        <begin position="55"/>
        <end position="95"/>
    </location>
</feature>
<evidence type="ECO:0000313" key="2">
    <source>
        <dbReference type="EMBL" id="PNH09372.1"/>
    </source>
</evidence>
<protein>
    <submittedName>
        <fullName evidence="2">Uncharacterized protein</fullName>
    </submittedName>
</protein>
<evidence type="ECO:0000313" key="3">
    <source>
        <dbReference type="Proteomes" id="UP000236333"/>
    </source>
</evidence>
<organism evidence="2 3">
    <name type="scientific">Tetrabaena socialis</name>
    <dbReference type="NCBI Taxonomy" id="47790"/>
    <lineage>
        <taxon>Eukaryota</taxon>
        <taxon>Viridiplantae</taxon>
        <taxon>Chlorophyta</taxon>
        <taxon>core chlorophytes</taxon>
        <taxon>Chlorophyceae</taxon>
        <taxon>CS clade</taxon>
        <taxon>Chlamydomonadales</taxon>
        <taxon>Tetrabaenaceae</taxon>
        <taxon>Tetrabaena</taxon>
    </lineage>
</organism>
<keyword evidence="3" id="KW-1185">Reference proteome</keyword>
<gene>
    <name evidence="2" type="ORF">TSOC_004014</name>
</gene>
<accession>A0A2J8AA27</accession>
<feature type="region of interest" description="Disordered" evidence="1">
    <location>
        <begin position="1"/>
        <end position="30"/>
    </location>
</feature>
<dbReference type="Proteomes" id="UP000236333">
    <property type="component" value="Unassembled WGS sequence"/>
</dbReference>
<comment type="caution">
    <text evidence="2">The sequence shown here is derived from an EMBL/GenBank/DDBJ whole genome shotgun (WGS) entry which is preliminary data.</text>
</comment>
<sequence>AGRLRPPRPSSGCAPPSPPSTSRWTGSAGCHCRCPCSTPWAMWTRRTWTRSCASALATRGPSSSQREGKRDADLDPLECALSGASTSGTIHERAH</sequence>
<dbReference type="AlphaFoldDB" id="A0A2J8AA27"/>
<dbReference type="EMBL" id="PGGS01000093">
    <property type="protein sequence ID" value="PNH09372.1"/>
    <property type="molecule type" value="Genomic_DNA"/>
</dbReference>
<evidence type="ECO:0000256" key="1">
    <source>
        <dbReference type="SAM" id="MobiDB-lite"/>
    </source>
</evidence>
<feature type="non-terminal residue" evidence="2">
    <location>
        <position position="1"/>
    </location>
</feature>